<dbReference type="InterPro" id="IPR007357">
    <property type="entry name" value="PhrB-like"/>
</dbReference>
<dbReference type="Gene3D" id="1.10.10.1710">
    <property type="entry name" value="Deoxyribodipyrimidine photolyase-related"/>
    <property type="match status" value="1"/>
</dbReference>
<dbReference type="Pfam" id="PF04244">
    <property type="entry name" value="DPRP"/>
    <property type="match status" value="1"/>
</dbReference>
<dbReference type="InterPro" id="IPR014729">
    <property type="entry name" value="Rossmann-like_a/b/a_fold"/>
</dbReference>
<dbReference type="Gene3D" id="1.25.40.80">
    <property type="match status" value="1"/>
</dbReference>
<dbReference type="InterPro" id="IPR036134">
    <property type="entry name" value="Crypto/Photolyase_FAD-like_sf"/>
</dbReference>
<evidence type="ECO:0000313" key="1">
    <source>
        <dbReference type="EMBL" id="GGG71957.1"/>
    </source>
</evidence>
<dbReference type="AlphaFoldDB" id="A0A8J2ZJJ8"/>
<reference evidence="1" key="2">
    <citation type="submission" date="2020-09" db="EMBL/GenBank/DDBJ databases">
        <authorList>
            <person name="Sun Q."/>
            <person name="Zhou Y."/>
        </authorList>
    </citation>
    <scope>NUCLEOTIDE SEQUENCE</scope>
    <source>
        <strain evidence="1">CGMCC 1.15762</strain>
    </source>
</reference>
<keyword evidence="2" id="KW-1185">Reference proteome</keyword>
<dbReference type="RefSeq" id="WP_188790066.1">
    <property type="nucleotide sequence ID" value="NZ_BMJV01000003.1"/>
</dbReference>
<dbReference type="Proteomes" id="UP000617145">
    <property type="component" value="Unassembled WGS sequence"/>
</dbReference>
<dbReference type="Gene3D" id="3.40.50.620">
    <property type="entry name" value="HUPs"/>
    <property type="match status" value="1"/>
</dbReference>
<comment type="caution">
    <text evidence="1">The sequence shown here is derived from an EMBL/GenBank/DDBJ whole genome shotgun (WGS) entry which is preliminary data.</text>
</comment>
<dbReference type="PANTHER" id="PTHR38657">
    <property type="entry name" value="SLR1343 PROTEIN"/>
    <property type="match status" value="1"/>
</dbReference>
<accession>A0A8J2ZJJ8</accession>
<protein>
    <submittedName>
        <fullName evidence="1">Deoxyribodipyrimidine photo-lyase</fullName>
    </submittedName>
</protein>
<dbReference type="SUPFAM" id="SSF48173">
    <property type="entry name" value="Cryptochrome/photolyase FAD-binding domain"/>
    <property type="match status" value="1"/>
</dbReference>
<dbReference type="EMBL" id="BMJV01000003">
    <property type="protein sequence ID" value="GGG71957.1"/>
    <property type="molecule type" value="Genomic_DNA"/>
</dbReference>
<sequence length="510" mass="58843">MTRNLCFVLGDQLTRDLSSLQRLIPERDVVLMVEVGDETTYVRHHPQKIAFILSAMRHFAEDLRERGITVDYVKLDDEDNTHSFSGELARAVKRHDPERILVTEPGEWRVWQMMGDWETDLDLPVDILDDDRFYCSRDRFAELVEDRKTGRMEYFYREMRRETGLLMEDGEPAGGAWNFDKENRKSLPKGFAPPHRMRFRPDEITQEMLELVAARFDNHFGDLEGFGWAVTRDEALRALRHFIKECLPSFGDYQDAMKTGEDFLLHGLISPYLNAGLLTASEVCDKAAAAWKDGDAPLNAVEGFVRQILGWREYVRGIYWTEMPEYVEGNYLNAKRDLPAMYWGAETDMRCMAECIGTTQRHAYAHHIQRLMVTGNFALLAGVAPKQIEQWYLEVYADAYEWVELPNVHGMVMHADGGRLGSKPYAASGAYINRMSDYCANCSYDLKQKTGKEACPFNYLYWNFLIENEGKLGNNQRMGLIYGNLRRKSEEEKAEITRSARAFLDGGSWD</sequence>
<reference evidence="1" key="1">
    <citation type="journal article" date="2014" name="Int. J. Syst. Evol. Microbiol.">
        <title>Complete genome sequence of Corynebacterium casei LMG S-19264T (=DSM 44701T), isolated from a smear-ripened cheese.</title>
        <authorList>
            <consortium name="US DOE Joint Genome Institute (JGI-PGF)"/>
            <person name="Walter F."/>
            <person name="Albersmeier A."/>
            <person name="Kalinowski J."/>
            <person name="Ruckert C."/>
        </authorList>
    </citation>
    <scope>NUCLEOTIDE SEQUENCE</scope>
    <source>
        <strain evidence="1">CGMCC 1.15762</strain>
    </source>
</reference>
<proteinExistence type="predicted"/>
<name>A0A8J2ZJJ8_9RHOB</name>
<dbReference type="InterPro" id="IPR052551">
    <property type="entry name" value="UV-DNA_repair_photolyase"/>
</dbReference>
<gene>
    <name evidence="1" type="ORF">GCM10011415_19900</name>
</gene>
<dbReference type="PANTHER" id="PTHR38657:SF1">
    <property type="entry name" value="SLR1343 PROTEIN"/>
    <property type="match status" value="1"/>
</dbReference>
<organism evidence="1 2">
    <name type="scientific">Salipiger pallidus</name>
    <dbReference type="NCBI Taxonomy" id="1775170"/>
    <lineage>
        <taxon>Bacteria</taxon>
        <taxon>Pseudomonadati</taxon>
        <taxon>Pseudomonadota</taxon>
        <taxon>Alphaproteobacteria</taxon>
        <taxon>Rhodobacterales</taxon>
        <taxon>Roseobacteraceae</taxon>
        <taxon>Salipiger</taxon>
    </lineage>
</organism>
<dbReference type="Gene3D" id="1.10.579.10">
    <property type="entry name" value="DNA Cyclobutane Dipyrimidine Photolyase, subunit A, domain 3"/>
    <property type="match status" value="1"/>
</dbReference>
<evidence type="ECO:0000313" key="2">
    <source>
        <dbReference type="Proteomes" id="UP000617145"/>
    </source>
</evidence>